<evidence type="ECO:0000313" key="6">
    <source>
        <dbReference type="EMBL" id="SKA84232.1"/>
    </source>
</evidence>
<dbReference type="Pfam" id="PF00293">
    <property type="entry name" value="NUDIX"/>
    <property type="match status" value="1"/>
</dbReference>
<dbReference type="InterPro" id="IPR022927">
    <property type="entry name" value="RppH"/>
</dbReference>
<dbReference type="PANTHER" id="PTHR23114">
    <property type="entry name" value="M7GPPPN-MRNA HYDROLASE"/>
    <property type="match status" value="1"/>
</dbReference>
<dbReference type="RefSeq" id="WP_200807089.1">
    <property type="nucleotide sequence ID" value="NZ_FUYB01000012.1"/>
</dbReference>
<name>A0A1T4X3Q4_9GAMM</name>
<evidence type="ECO:0000256" key="4">
    <source>
        <dbReference type="HAMAP-Rule" id="MF_00298"/>
    </source>
</evidence>
<dbReference type="NCBIfam" id="NF001934">
    <property type="entry name" value="PRK00714.1-1"/>
    <property type="match status" value="1"/>
</dbReference>
<dbReference type="InterPro" id="IPR020084">
    <property type="entry name" value="NUDIX_hydrolase_CS"/>
</dbReference>
<evidence type="ECO:0000256" key="1">
    <source>
        <dbReference type="ARBA" id="ARBA00001936"/>
    </source>
</evidence>
<dbReference type="GO" id="GO:0034353">
    <property type="term" value="F:mRNA 5'-diphosphatase activity"/>
    <property type="evidence" value="ECO:0007669"/>
    <property type="project" value="UniProtKB-ARBA"/>
</dbReference>
<comment type="cofactor">
    <cofactor evidence="1">
        <name>Mn(2+)</name>
        <dbReference type="ChEBI" id="CHEBI:29035"/>
    </cofactor>
</comment>
<organism evidence="6 7">
    <name type="scientific">Thiothrix eikelboomii</name>
    <dbReference type="NCBI Taxonomy" id="92487"/>
    <lineage>
        <taxon>Bacteria</taxon>
        <taxon>Pseudomonadati</taxon>
        <taxon>Pseudomonadota</taxon>
        <taxon>Gammaproteobacteria</taxon>
        <taxon>Thiotrichales</taxon>
        <taxon>Thiotrichaceae</taxon>
        <taxon>Thiothrix</taxon>
    </lineage>
</organism>
<feature type="short sequence motif" description="Nudix box" evidence="4">
    <location>
        <begin position="38"/>
        <end position="59"/>
    </location>
</feature>
<dbReference type="InterPro" id="IPR015797">
    <property type="entry name" value="NUDIX_hydrolase-like_dom_sf"/>
</dbReference>
<feature type="domain" description="Nudix hydrolase" evidence="5">
    <location>
        <begin position="6"/>
        <end position="149"/>
    </location>
</feature>
<evidence type="ECO:0000256" key="2">
    <source>
        <dbReference type="ARBA" id="ARBA00001946"/>
    </source>
</evidence>
<dbReference type="PROSITE" id="PS51462">
    <property type="entry name" value="NUDIX"/>
    <property type="match status" value="1"/>
</dbReference>
<dbReference type="NCBIfam" id="NF001937">
    <property type="entry name" value="PRK00714.1-4"/>
    <property type="match status" value="1"/>
</dbReference>
<evidence type="ECO:0000313" key="7">
    <source>
        <dbReference type="Proteomes" id="UP000190460"/>
    </source>
</evidence>
<comment type="cofactor">
    <cofactor evidence="2">
        <name>Mg(2+)</name>
        <dbReference type="ChEBI" id="CHEBI:18420"/>
    </cofactor>
</comment>
<dbReference type="AlphaFoldDB" id="A0A1T4X3Q4"/>
<dbReference type="SUPFAM" id="SSF55811">
    <property type="entry name" value="Nudix"/>
    <property type="match status" value="1"/>
</dbReference>
<comment type="similarity">
    <text evidence="4">Belongs to the Nudix hydrolase family. RppH subfamily.</text>
</comment>
<dbReference type="STRING" id="92487.SAMN02745130_02506"/>
<gene>
    <name evidence="4" type="primary">rppH</name>
    <name evidence="4" type="synonym">nudH</name>
    <name evidence="6" type="ORF">SAMN02745130_02506</name>
</gene>
<proteinExistence type="inferred from homology"/>
<dbReference type="FunFam" id="3.90.79.10:FF:000001">
    <property type="entry name" value="RNA pyrophosphohydrolase"/>
    <property type="match status" value="1"/>
</dbReference>
<dbReference type="InterPro" id="IPR020476">
    <property type="entry name" value="Nudix_hydrolase"/>
</dbReference>
<protein>
    <recommendedName>
        <fullName evidence="4">RNA pyrophosphohydrolase</fullName>
        <ecNumber evidence="4">3.6.1.-</ecNumber>
    </recommendedName>
    <alternativeName>
        <fullName evidence="4">(Di)nucleoside polyphosphate hydrolase</fullName>
    </alternativeName>
</protein>
<reference evidence="6 7" key="1">
    <citation type="submission" date="2017-02" db="EMBL/GenBank/DDBJ databases">
        <authorList>
            <person name="Peterson S.W."/>
        </authorList>
    </citation>
    <scope>NUCLEOTIDE SEQUENCE [LARGE SCALE GENOMIC DNA]</scope>
    <source>
        <strain evidence="6 7">ATCC 49788</strain>
    </source>
</reference>
<dbReference type="EMBL" id="FUYB01000012">
    <property type="protein sequence ID" value="SKA84232.1"/>
    <property type="molecule type" value="Genomic_DNA"/>
</dbReference>
<dbReference type="PRINTS" id="PR00502">
    <property type="entry name" value="NUDIXFAMILY"/>
</dbReference>
<dbReference type="CDD" id="cd03671">
    <property type="entry name" value="NUDIX_Ap4A_hydrolase_plant_like"/>
    <property type="match status" value="1"/>
</dbReference>
<dbReference type="GO" id="GO:0006402">
    <property type="term" value="P:mRNA catabolic process"/>
    <property type="evidence" value="ECO:0007669"/>
    <property type="project" value="TreeGrafter"/>
</dbReference>
<dbReference type="PROSITE" id="PS00893">
    <property type="entry name" value="NUDIX_BOX"/>
    <property type="match status" value="1"/>
</dbReference>
<dbReference type="HAMAP" id="MF_00298">
    <property type="entry name" value="Nudix_RppH"/>
    <property type="match status" value="1"/>
</dbReference>
<dbReference type="Gene3D" id="3.90.79.10">
    <property type="entry name" value="Nucleoside Triphosphate Pyrophosphohydrolase"/>
    <property type="match status" value="1"/>
</dbReference>
<evidence type="ECO:0000259" key="5">
    <source>
        <dbReference type="PROSITE" id="PS51462"/>
    </source>
</evidence>
<accession>A0A1T4X3Q4</accession>
<dbReference type="PANTHER" id="PTHR23114:SF17">
    <property type="entry name" value="M7GPPPN-MRNA HYDROLASE"/>
    <property type="match status" value="1"/>
</dbReference>
<keyword evidence="7" id="KW-1185">Reference proteome</keyword>
<keyword evidence="3 4" id="KW-0378">Hydrolase</keyword>
<sequence length="161" mass="19224">MIDEDGFRANVGIILCNCDGKVFWGRRLGQESWQFPQGGIDQGESALDAMYRELHEETGLQRNQVEVMGQTRGWLRYRIPHYMIRRRSRPLCIGQKQRWFLLRMLCRDGDVNLQATPKPEFDHWEWVDYWTPAQQVVFFKRKVYRRALNEFAVLLESRKDA</sequence>
<dbReference type="Proteomes" id="UP000190460">
    <property type="component" value="Unassembled WGS sequence"/>
</dbReference>
<comment type="cofactor">
    <cofactor evidence="4">
        <name>a divalent metal cation</name>
        <dbReference type="ChEBI" id="CHEBI:60240"/>
    </cofactor>
</comment>
<evidence type="ECO:0000256" key="3">
    <source>
        <dbReference type="ARBA" id="ARBA00022801"/>
    </source>
</evidence>
<dbReference type="EC" id="3.6.1.-" evidence="4"/>
<dbReference type="NCBIfam" id="NF001938">
    <property type="entry name" value="PRK00714.1-5"/>
    <property type="match status" value="1"/>
</dbReference>
<dbReference type="GO" id="GO:0005737">
    <property type="term" value="C:cytoplasm"/>
    <property type="evidence" value="ECO:0007669"/>
    <property type="project" value="TreeGrafter"/>
</dbReference>
<comment type="function">
    <text evidence="4">Accelerates the degradation of transcripts by removing pyrophosphate from the 5'-end of triphosphorylated RNA, leading to a more labile monophosphorylated state that can stimulate subsequent ribonuclease cleavage.</text>
</comment>
<dbReference type="InterPro" id="IPR000086">
    <property type="entry name" value="NUDIX_hydrolase_dom"/>
</dbReference>